<dbReference type="SUPFAM" id="SSF54211">
    <property type="entry name" value="Ribosomal protein S5 domain 2-like"/>
    <property type="match status" value="1"/>
</dbReference>
<dbReference type="InterPro" id="IPR014721">
    <property type="entry name" value="Ribsml_uS5_D2-typ_fold_subgr"/>
</dbReference>
<evidence type="ECO:0000259" key="8">
    <source>
        <dbReference type="Pfam" id="PF18376"/>
    </source>
</evidence>
<evidence type="ECO:0000256" key="3">
    <source>
        <dbReference type="ARBA" id="ARBA00022516"/>
    </source>
</evidence>
<dbReference type="GO" id="GO:0019287">
    <property type="term" value="P:isopentenyl diphosphate biosynthetic process, mevalonate pathway"/>
    <property type="evidence" value="ECO:0007669"/>
    <property type="project" value="InterPro"/>
</dbReference>
<accession>E6JYH7</accession>
<evidence type="ECO:0000256" key="4">
    <source>
        <dbReference type="ARBA" id="ARBA00022741"/>
    </source>
</evidence>
<keyword evidence="4" id="KW-0547">Nucleotide-binding</keyword>
<evidence type="ECO:0000256" key="6">
    <source>
        <dbReference type="ARBA" id="ARBA00023098"/>
    </source>
</evidence>
<organism evidence="10 11">
    <name type="scientific">Parascardovia denticolens DSM 10105 = JCM 12538</name>
    <dbReference type="NCBI Taxonomy" id="864564"/>
    <lineage>
        <taxon>Bacteria</taxon>
        <taxon>Bacillati</taxon>
        <taxon>Actinomycetota</taxon>
        <taxon>Actinomycetes</taxon>
        <taxon>Bifidobacteriales</taxon>
        <taxon>Bifidobacteriaceae</taxon>
        <taxon>Parascardovia</taxon>
    </lineage>
</organism>
<proteinExistence type="inferred from homology"/>
<dbReference type="RefSeq" id="WP_006290004.1">
    <property type="nucleotide sequence ID" value="NZ_AP012333.1"/>
</dbReference>
<feature type="domain" description="Mvd1 C-terminal" evidence="8">
    <location>
        <begin position="202"/>
        <end position="331"/>
    </location>
</feature>
<keyword evidence="3" id="KW-0444">Lipid biosynthesis</keyword>
<dbReference type="Pfam" id="PF18376">
    <property type="entry name" value="MDD_C"/>
    <property type="match status" value="1"/>
</dbReference>
<keyword evidence="6" id="KW-0443">Lipid metabolism</keyword>
<name>E6JYH7_PARDN</name>
<evidence type="ECO:0000313" key="10">
    <source>
        <dbReference type="EMBL" id="EFT83036.1"/>
    </source>
</evidence>
<dbReference type="InterPro" id="IPR020568">
    <property type="entry name" value="Ribosomal_Su5_D2-typ_SF"/>
</dbReference>
<dbReference type="PIRSF" id="PIRSF015950">
    <property type="entry name" value="Mev_P_decrbx"/>
    <property type="match status" value="1"/>
</dbReference>
<evidence type="ECO:0000256" key="7">
    <source>
        <dbReference type="ARBA" id="ARBA00023239"/>
    </source>
</evidence>
<dbReference type="GO" id="GO:0005829">
    <property type="term" value="C:cytosol"/>
    <property type="evidence" value="ECO:0007669"/>
    <property type="project" value="InterPro"/>
</dbReference>
<evidence type="ECO:0000256" key="1">
    <source>
        <dbReference type="ARBA" id="ARBA00008831"/>
    </source>
</evidence>
<dbReference type="SUPFAM" id="SSF55060">
    <property type="entry name" value="GHMP Kinase, C-terminal domain"/>
    <property type="match status" value="1"/>
</dbReference>
<evidence type="ECO:0000313" key="11">
    <source>
        <dbReference type="Proteomes" id="UP000004946"/>
    </source>
</evidence>
<dbReference type="PATRIC" id="fig|864564.6.peg.1680"/>
<dbReference type="InterPro" id="IPR005935">
    <property type="entry name" value="Mev_decarb"/>
</dbReference>
<comment type="similarity">
    <text evidence="1">Belongs to the diphosphomevalonate decarboxylase family.</text>
</comment>
<dbReference type="GO" id="GO:0005524">
    <property type="term" value="F:ATP binding"/>
    <property type="evidence" value="ECO:0007669"/>
    <property type="project" value="UniProtKB-KW"/>
</dbReference>
<evidence type="ECO:0000256" key="2">
    <source>
        <dbReference type="ARBA" id="ARBA00012296"/>
    </source>
</evidence>
<dbReference type="eggNOG" id="COG3407">
    <property type="taxonomic scope" value="Bacteria"/>
</dbReference>
<dbReference type="Proteomes" id="UP000004946">
    <property type="component" value="Chromosome"/>
</dbReference>
<feature type="domain" description="Diphosphomevalonate decarboxylase-like N-terminal" evidence="9">
    <location>
        <begin position="13"/>
        <end position="185"/>
    </location>
</feature>
<evidence type="ECO:0000256" key="5">
    <source>
        <dbReference type="ARBA" id="ARBA00022840"/>
    </source>
</evidence>
<dbReference type="KEGG" id="pdo:PSDT_1531"/>
<dbReference type="AlphaFoldDB" id="E6JYH7"/>
<keyword evidence="11" id="KW-1185">Reference proteome</keyword>
<protein>
    <recommendedName>
        <fullName evidence="2">diphosphomevalonate decarboxylase</fullName>
        <ecNumber evidence="2">4.1.1.33</ecNumber>
    </recommendedName>
</protein>
<reference evidence="10 11" key="1">
    <citation type="submission" date="2010-12" db="EMBL/GenBank/DDBJ databases">
        <authorList>
            <person name="Muzny D."/>
            <person name="Qin X."/>
            <person name="Buhay C."/>
            <person name="Dugan-Rocha S."/>
            <person name="Ding Y."/>
            <person name="Chen G."/>
            <person name="Hawes A."/>
            <person name="Holder M."/>
            <person name="Jhangiani S."/>
            <person name="Johnson A."/>
            <person name="Khan Z."/>
            <person name="Li Z."/>
            <person name="Liu W."/>
            <person name="Liu X."/>
            <person name="Perez L."/>
            <person name="Shen H."/>
            <person name="Wang Q."/>
            <person name="Watt J."/>
            <person name="Xi L."/>
            <person name="Xin Y."/>
            <person name="Zhou J."/>
            <person name="Deng J."/>
            <person name="Jiang H."/>
            <person name="Liu Y."/>
            <person name="Qu J."/>
            <person name="Song X.-Z."/>
            <person name="Zhang L."/>
            <person name="Villasana D."/>
            <person name="Johnson A."/>
            <person name="Liu J."/>
            <person name="Liyanage D."/>
            <person name="Lorensuhewa L."/>
            <person name="Robinson T."/>
            <person name="Song A."/>
            <person name="Song B.-B."/>
            <person name="Dinh H."/>
            <person name="Thornton R."/>
            <person name="Coyle M."/>
            <person name="Francisco L."/>
            <person name="Jackson L."/>
            <person name="Javaid M."/>
            <person name="Korchina V."/>
            <person name="Kovar C."/>
            <person name="Mata R."/>
            <person name="Mathew T."/>
            <person name="Ngo R."/>
            <person name="Nguyen L."/>
            <person name="Nguyen N."/>
            <person name="Okwuonu G."/>
            <person name="Ongeri F."/>
            <person name="Pham C."/>
            <person name="Simmons D."/>
            <person name="Wilczek-Boney K."/>
            <person name="Hale W."/>
            <person name="Jakkamsetti A."/>
            <person name="Pham P."/>
            <person name="Ruth R."/>
            <person name="San Lucas F."/>
            <person name="Warren J."/>
            <person name="Zhang J."/>
            <person name="Zhao Z."/>
            <person name="Zhou C."/>
            <person name="Zhu D."/>
            <person name="Lee S."/>
            <person name="Bess C."/>
            <person name="Blankenburg K."/>
            <person name="Forbes L."/>
            <person name="Fu Q."/>
            <person name="Gubbala S."/>
            <person name="Hirani K."/>
            <person name="Jayaseelan J.C."/>
            <person name="Lara F."/>
            <person name="Munidasa M."/>
            <person name="Palculict T."/>
            <person name="Patil S."/>
            <person name="Pu L.-L."/>
            <person name="Saada N."/>
            <person name="Tang L."/>
            <person name="Weissenberger G."/>
            <person name="Zhu Y."/>
            <person name="Hemphill L."/>
            <person name="Shang Y."/>
            <person name="Youmans B."/>
            <person name="Ayvaz T."/>
            <person name="Ross M."/>
            <person name="Santibanez J."/>
            <person name="Aqrawi P."/>
            <person name="Gross S."/>
            <person name="Joshi V."/>
            <person name="Fowler G."/>
            <person name="Nazareth L."/>
            <person name="Reid J."/>
            <person name="Worley K."/>
            <person name="Petrosino J."/>
            <person name="Highlander S."/>
            <person name="Gibbs R."/>
        </authorList>
    </citation>
    <scope>NUCLEOTIDE SEQUENCE [LARGE SCALE GENOMIC DNA]</scope>
    <source>
        <strain evidence="10 11">DSM 10105</strain>
    </source>
</reference>
<dbReference type="HOGENOM" id="CLU_040369_0_0_11"/>
<dbReference type="InterPro" id="IPR041431">
    <property type="entry name" value="Mvd1_C"/>
</dbReference>
<dbReference type="EC" id="4.1.1.33" evidence="2"/>
<gene>
    <name evidence="10" type="primary">mvaD</name>
    <name evidence="10" type="ORF">HMPREF0620_0041</name>
</gene>
<dbReference type="Gene3D" id="3.30.70.890">
    <property type="entry name" value="GHMP kinase, C-terminal domain"/>
    <property type="match status" value="1"/>
</dbReference>
<evidence type="ECO:0000259" key="9">
    <source>
        <dbReference type="Pfam" id="PF22700"/>
    </source>
</evidence>
<sequence length="358" mass="38964">MPDNALPFAAARAHANIALIKYWGKRDEKLILPISPSLSLTLDSLYTDTALMPSSDGRWHFVLDGQEQGGEALKRVVDFARIFPVSATAPIPSTPAAATPLTIISHNHVPTAAGLASSSSAFAALAWALRDYFGLAGPGRDGRSLSDQALSACARQGSGSATRSIFGGFVEWTYGQREDGADSFARPIDDGEWDLGLIAVALSTGKKKISSRAGMKHTAETSAFYPLWRQASERDLQRVLEGIANRDVDLIGQAMEANAMKFHATMFSADPPLTYLTARSWEVIEFVWAMRQEGVSAYFTMDAGPNVKILCRKSQMEEISRRLRERFPQAALFQSTSGPGPISLDFARWSQLYGEPSV</sequence>
<keyword evidence="5" id="KW-0067">ATP-binding</keyword>
<keyword evidence="7 10" id="KW-0456">Lyase</keyword>
<dbReference type="InterPro" id="IPR036554">
    <property type="entry name" value="GHMP_kinase_C_sf"/>
</dbReference>
<dbReference type="NCBIfam" id="TIGR01240">
    <property type="entry name" value="mevDPdecarb"/>
    <property type="match status" value="1"/>
</dbReference>
<dbReference type="PANTHER" id="PTHR10977">
    <property type="entry name" value="DIPHOSPHOMEVALONATE DECARBOXYLASE"/>
    <property type="match status" value="1"/>
</dbReference>
<dbReference type="InterPro" id="IPR029765">
    <property type="entry name" value="Mev_diP_decarb"/>
</dbReference>
<dbReference type="Gene3D" id="3.30.230.10">
    <property type="match status" value="1"/>
</dbReference>
<dbReference type="PANTHER" id="PTHR10977:SF3">
    <property type="entry name" value="DIPHOSPHOMEVALONATE DECARBOXYLASE"/>
    <property type="match status" value="1"/>
</dbReference>
<dbReference type="EMBL" id="AEON01000001">
    <property type="protein sequence ID" value="EFT83036.1"/>
    <property type="molecule type" value="Genomic_DNA"/>
</dbReference>
<dbReference type="InterPro" id="IPR053859">
    <property type="entry name" value="MVD-like_N"/>
</dbReference>
<comment type="caution">
    <text evidence="10">The sequence shown here is derived from an EMBL/GenBank/DDBJ whole genome shotgun (WGS) entry which is preliminary data.</text>
</comment>
<dbReference type="Pfam" id="PF22700">
    <property type="entry name" value="MVD-like_N"/>
    <property type="match status" value="1"/>
</dbReference>
<dbReference type="GO" id="GO:0004163">
    <property type="term" value="F:diphosphomevalonate decarboxylase activity"/>
    <property type="evidence" value="ECO:0007669"/>
    <property type="project" value="UniProtKB-EC"/>
</dbReference>